<dbReference type="AlphaFoldDB" id="A0A6H2U2M1"/>
<keyword evidence="2" id="KW-0496">Mitochondrion</keyword>
<organism evidence="2">
    <name type="scientific">Macoma balthica</name>
    <name type="common">Baltic tellin</name>
    <name type="synonym">Limecola balthica</name>
    <dbReference type="NCBI Taxonomy" id="1903275"/>
    <lineage>
        <taxon>Eukaryota</taxon>
        <taxon>Metazoa</taxon>
        <taxon>Spiralia</taxon>
        <taxon>Lophotrochozoa</taxon>
        <taxon>Mollusca</taxon>
        <taxon>Bivalvia</taxon>
        <taxon>Autobranchia</taxon>
        <taxon>Heteroconchia</taxon>
        <taxon>Euheterodonta</taxon>
        <taxon>Imparidentia</taxon>
        <taxon>Neoheterodontei</taxon>
        <taxon>Cardiida</taxon>
        <taxon>Tellinoidea</taxon>
        <taxon>Tellinidae</taxon>
        <taxon>Macoma</taxon>
    </lineage>
</organism>
<dbReference type="EMBL" id="MN528029">
    <property type="protein sequence ID" value="QID02682.1"/>
    <property type="molecule type" value="Genomic_DNA"/>
</dbReference>
<accession>A0A6H2U2M1</accession>
<reference evidence="2" key="1">
    <citation type="submission" date="2019-09" db="EMBL/GenBank/DDBJ databases">
        <title>Unorthodox features in two venerid bivalves with doubly uniparental inheritance of mitochondria.</title>
        <authorList>
            <person name="Capt C."/>
            <person name="Bouvet K."/>
            <person name="Guerra D."/>
            <person name="Robicheau B.M."/>
            <person name="Stewart D.T."/>
            <person name="Pante E."/>
            <person name="Breton S."/>
        </authorList>
    </citation>
    <scope>NUCLEOTIDE SEQUENCE</scope>
</reference>
<protein>
    <submittedName>
        <fullName evidence="2">NADH dehydrogenase subunit 6</fullName>
    </submittedName>
</protein>
<gene>
    <name evidence="2" type="primary">ND6</name>
</gene>
<feature type="transmembrane region" description="Helical" evidence="1">
    <location>
        <begin position="126"/>
        <end position="151"/>
    </location>
</feature>
<feature type="transmembrane region" description="Helical" evidence="1">
    <location>
        <begin position="50"/>
        <end position="72"/>
    </location>
</feature>
<geneLocation type="mitochondrion" evidence="2"/>
<proteinExistence type="predicted"/>
<sequence>MGCLSALGLVSVGLLVCGLLLICEHPILMCGILVGSYSICMVTVGLTCNVVSGCVVFLVGVGGILVALLYVTSLCGGSLHSQKLSVGVCYVTLMVVISVLVVGWSYGVEDYYLCEMGGFGKEGVVMGSLGTLLPLVGLFLFLCVVGVVYMCRTTSGCVGGMDVLGFSKVK</sequence>
<name>A0A6H2U2M1_MACBL</name>
<keyword evidence="1" id="KW-0472">Membrane</keyword>
<feature type="transmembrane region" description="Helical" evidence="1">
    <location>
        <begin position="84"/>
        <end position="106"/>
    </location>
</feature>
<evidence type="ECO:0000256" key="1">
    <source>
        <dbReference type="SAM" id="Phobius"/>
    </source>
</evidence>
<evidence type="ECO:0000313" key="2">
    <source>
        <dbReference type="EMBL" id="QID02682.1"/>
    </source>
</evidence>
<keyword evidence="1" id="KW-1133">Transmembrane helix</keyword>
<keyword evidence="1" id="KW-0812">Transmembrane</keyword>